<evidence type="ECO:0000313" key="2">
    <source>
        <dbReference type="EMBL" id="KAF2404155.1"/>
    </source>
</evidence>
<feature type="compositionally biased region" description="Polar residues" evidence="1">
    <location>
        <begin position="10"/>
        <end position="32"/>
    </location>
</feature>
<proteinExistence type="predicted"/>
<evidence type="ECO:0000256" key="1">
    <source>
        <dbReference type="SAM" id="MobiDB-lite"/>
    </source>
</evidence>
<reference evidence="2" key="1">
    <citation type="journal article" date="2020" name="Stud. Mycol.">
        <title>101 Dothideomycetes genomes: a test case for predicting lifestyles and emergence of pathogens.</title>
        <authorList>
            <person name="Haridas S."/>
            <person name="Albert R."/>
            <person name="Binder M."/>
            <person name="Bloem J."/>
            <person name="Labutti K."/>
            <person name="Salamov A."/>
            <person name="Andreopoulos B."/>
            <person name="Baker S."/>
            <person name="Barry K."/>
            <person name="Bills G."/>
            <person name="Bluhm B."/>
            <person name="Cannon C."/>
            <person name="Castanera R."/>
            <person name="Culley D."/>
            <person name="Daum C."/>
            <person name="Ezra D."/>
            <person name="Gonzalez J."/>
            <person name="Henrissat B."/>
            <person name="Kuo A."/>
            <person name="Liang C."/>
            <person name="Lipzen A."/>
            <person name="Lutzoni F."/>
            <person name="Magnuson J."/>
            <person name="Mondo S."/>
            <person name="Nolan M."/>
            <person name="Ohm R."/>
            <person name="Pangilinan J."/>
            <person name="Park H.-J."/>
            <person name="Ramirez L."/>
            <person name="Alfaro M."/>
            <person name="Sun H."/>
            <person name="Tritt A."/>
            <person name="Yoshinaga Y."/>
            <person name="Zwiers L.-H."/>
            <person name="Turgeon B."/>
            <person name="Goodwin S."/>
            <person name="Spatafora J."/>
            <person name="Crous P."/>
            <person name="Grigoriev I."/>
        </authorList>
    </citation>
    <scope>NUCLEOTIDE SEQUENCE</scope>
    <source>
        <strain evidence="2">CBS 262.69</strain>
    </source>
</reference>
<organism evidence="2 3">
    <name type="scientific">Trichodelitschia bisporula</name>
    <dbReference type="NCBI Taxonomy" id="703511"/>
    <lineage>
        <taxon>Eukaryota</taxon>
        <taxon>Fungi</taxon>
        <taxon>Dikarya</taxon>
        <taxon>Ascomycota</taxon>
        <taxon>Pezizomycotina</taxon>
        <taxon>Dothideomycetes</taxon>
        <taxon>Dothideomycetes incertae sedis</taxon>
        <taxon>Phaeotrichales</taxon>
        <taxon>Phaeotrichaceae</taxon>
        <taxon>Trichodelitschia</taxon>
    </lineage>
</organism>
<keyword evidence="3" id="KW-1185">Reference proteome</keyword>
<evidence type="ECO:0000313" key="3">
    <source>
        <dbReference type="Proteomes" id="UP000799640"/>
    </source>
</evidence>
<dbReference type="Proteomes" id="UP000799640">
    <property type="component" value="Unassembled WGS sequence"/>
</dbReference>
<gene>
    <name evidence="2" type="ORF">EJ06DRAFT_189720</name>
</gene>
<protein>
    <submittedName>
        <fullName evidence="2">Uncharacterized protein</fullName>
    </submittedName>
</protein>
<dbReference type="AlphaFoldDB" id="A0A6G1I843"/>
<accession>A0A6G1I843</accession>
<sequence length="364" mass="39924">MPSPSKMAHETSSPNFRSSNDASPSTLMTNYSPADGRNVHHPTNIEALLDRIRQNQAQGGNSPPDPFVDNNGQRGTALSPEAPDFSPSKQAPSTPPRSSQNPGWATNDSGSMSLSMTQLNMMSSPNMMPPKNVSPKMKREWGGAMPTDRVYPYPFSSDMSTDGHVVATRYMAIKDANGPIDHQGYDMDAFKQLDELSVAMSIKTSANGATIFRFDKVPEAIKALKAARVEAERMGKAWSIFFVNPYEFHDDDSGKFEGQVLLRLVSNGGHGQYRGHGQDVTYITECVARLARSIGGEVHTSQVLNFPDDFSAVVRVEMVSCKAADLLLRLYRQQKASVTDPVRACHTPPKIEEYILTPHASTML</sequence>
<feature type="compositionally biased region" description="Polar residues" evidence="1">
    <location>
        <begin position="87"/>
        <end position="112"/>
    </location>
</feature>
<name>A0A6G1I843_9PEZI</name>
<feature type="region of interest" description="Disordered" evidence="1">
    <location>
        <begin position="1"/>
        <end position="112"/>
    </location>
</feature>
<dbReference type="EMBL" id="ML996688">
    <property type="protein sequence ID" value="KAF2404155.1"/>
    <property type="molecule type" value="Genomic_DNA"/>
</dbReference>